<evidence type="ECO:0000313" key="1">
    <source>
        <dbReference type="EMBL" id="KOO41954.1"/>
    </source>
</evidence>
<dbReference type="InterPro" id="IPR023214">
    <property type="entry name" value="HAD_sf"/>
</dbReference>
<reference evidence="2" key="1">
    <citation type="submission" date="2015-08" db="EMBL/GenBank/DDBJ databases">
        <title>Fjat-14210 dsm16467.</title>
        <authorList>
            <person name="Liu B."/>
            <person name="Wang J."/>
            <person name="Zhu Y."/>
            <person name="Liu G."/>
            <person name="Chen Q."/>
            <person name="Chen Z."/>
            <person name="Lan J."/>
            <person name="Che J."/>
            <person name="Ge C."/>
            <person name="Shi H."/>
            <person name="Pan Z."/>
            <person name="Liu X."/>
        </authorList>
    </citation>
    <scope>NUCLEOTIDE SEQUENCE [LARGE SCALE GENOMIC DNA]</scope>
    <source>
        <strain evidence="2">DSM 16467</strain>
    </source>
</reference>
<dbReference type="SFLD" id="SFLDS00003">
    <property type="entry name" value="Haloacid_Dehalogenase"/>
    <property type="match status" value="1"/>
</dbReference>
<dbReference type="InterPro" id="IPR000150">
    <property type="entry name" value="Cof"/>
</dbReference>
<comment type="caution">
    <text evidence="1">The sequence shown here is derived from an EMBL/GenBank/DDBJ whole genome shotgun (WGS) entry which is preliminary data.</text>
</comment>
<keyword evidence="1" id="KW-0378">Hydrolase</keyword>
<dbReference type="PROSITE" id="PS01229">
    <property type="entry name" value="COF_2"/>
    <property type="match status" value="1"/>
</dbReference>
<dbReference type="GO" id="GO:0000287">
    <property type="term" value="F:magnesium ion binding"/>
    <property type="evidence" value="ECO:0007669"/>
    <property type="project" value="TreeGrafter"/>
</dbReference>
<dbReference type="Gene3D" id="3.40.50.1000">
    <property type="entry name" value="HAD superfamily/HAD-like"/>
    <property type="match status" value="1"/>
</dbReference>
<dbReference type="AlphaFoldDB" id="A0A0M0KT11"/>
<keyword evidence="2" id="KW-1185">Reference proteome</keyword>
<dbReference type="PRINTS" id="PR00119">
    <property type="entry name" value="CATATPASE"/>
</dbReference>
<dbReference type="Proteomes" id="UP000037558">
    <property type="component" value="Unassembled WGS sequence"/>
</dbReference>
<dbReference type="PANTHER" id="PTHR10000:SF25">
    <property type="entry name" value="PHOSPHATASE YKRA-RELATED"/>
    <property type="match status" value="1"/>
</dbReference>
<dbReference type="OrthoDB" id="9810101at2"/>
<dbReference type="CDD" id="cd07517">
    <property type="entry name" value="HAD_HPP"/>
    <property type="match status" value="1"/>
</dbReference>
<dbReference type="STRING" id="284581.AMD01_18925"/>
<protein>
    <submittedName>
        <fullName evidence="1">Hydrolase Cof</fullName>
    </submittedName>
</protein>
<dbReference type="PATRIC" id="fig|284581.3.peg.61"/>
<dbReference type="Pfam" id="PF08282">
    <property type="entry name" value="Hydrolase_3"/>
    <property type="match status" value="1"/>
</dbReference>
<dbReference type="SFLD" id="SFLDG01140">
    <property type="entry name" value="C2.B:_Phosphomannomutase_and_P"/>
    <property type="match status" value="1"/>
</dbReference>
<proteinExistence type="predicted"/>
<organism evidence="1 2">
    <name type="scientific">Priestia koreensis</name>
    <dbReference type="NCBI Taxonomy" id="284581"/>
    <lineage>
        <taxon>Bacteria</taxon>
        <taxon>Bacillati</taxon>
        <taxon>Bacillota</taxon>
        <taxon>Bacilli</taxon>
        <taxon>Bacillales</taxon>
        <taxon>Bacillaceae</taxon>
        <taxon>Priestia</taxon>
    </lineage>
</organism>
<dbReference type="PROSITE" id="PS01228">
    <property type="entry name" value="COF_1"/>
    <property type="match status" value="1"/>
</dbReference>
<dbReference type="NCBIfam" id="TIGR01484">
    <property type="entry name" value="HAD-SF-IIB"/>
    <property type="match status" value="1"/>
</dbReference>
<dbReference type="SUPFAM" id="SSF56784">
    <property type="entry name" value="HAD-like"/>
    <property type="match status" value="1"/>
</dbReference>
<dbReference type="GO" id="GO:0005829">
    <property type="term" value="C:cytosol"/>
    <property type="evidence" value="ECO:0007669"/>
    <property type="project" value="TreeGrafter"/>
</dbReference>
<dbReference type="InterPro" id="IPR036412">
    <property type="entry name" value="HAD-like_sf"/>
</dbReference>
<evidence type="ECO:0000313" key="2">
    <source>
        <dbReference type="Proteomes" id="UP000037558"/>
    </source>
</evidence>
<name>A0A0M0KT11_9BACI</name>
<accession>A0A0M0KT11</accession>
<dbReference type="NCBIfam" id="TIGR00099">
    <property type="entry name" value="Cof-subfamily"/>
    <property type="match status" value="1"/>
</dbReference>
<dbReference type="PANTHER" id="PTHR10000">
    <property type="entry name" value="PHOSPHOSERINE PHOSPHATASE"/>
    <property type="match status" value="1"/>
</dbReference>
<dbReference type="GO" id="GO:0016791">
    <property type="term" value="F:phosphatase activity"/>
    <property type="evidence" value="ECO:0007669"/>
    <property type="project" value="TreeGrafter"/>
</dbReference>
<dbReference type="EMBL" id="LILC01000027">
    <property type="protein sequence ID" value="KOO41954.1"/>
    <property type="molecule type" value="Genomic_DNA"/>
</dbReference>
<gene>
    <name evidence="1" type="ORF">AMD01_18925</name>
</gene>
<sequence length="267" mass="29894">MMKKIVFFDLDGTLLTHQKTILESTKQAIRLLKENGVYVAIATGRVPTTFQWIREELDIESYVSINGQYVVFEGKEIYENPVDKQWLHELTQRATEKGHAVGYCNHEHVKVNEPGNPNIENSYAHLDINYPEIDGTLYQRAPIYQAHLYCDRASEKWYVDQYPAYKFVRWGDYALDVLPAGGSKAVGIQQMLKQVGIKLENSYAFGDALNDIEMLETVGTGIAMGNGVPEAKKAADMVTTSCDEDGILNGLIAVGLLPESVKKEKTA</sequence>
<dbReference type="Gene3D" id="3.30.1240.10">
    <property type="match status" value="1"/>
</dbReference>
<dbReference type="InterPro" id="IPR006379">
    <property type="entry name" value="HAD-SF_hydro_IIB"/>
</dbReference>